<organism evidence="1 2">
    <name type="scientific">Orchesella dallaii</name>
    <dbReference type="NCBI Taxonomy" id="48710"/>
    <lineage>
        <taxon>Eukaryota</taxon>
        <taxon>Metazoa</taxon>
        <taxon>Ecdysozoa</taxon>
        <taxon>Arthropoda</taxon>
        <taxon>Hexapoda</taxon>
        <taxon>Collembola</taxon>
        <taxon>Entomobryomorpha</taxon>
        <taxon>Entomobryoidea</taxon>
        <taxon>Orchesellidae</taxon>
        <taxon>Orchesellinae</taxon>
        <taxon>Orchesella</taxon>
    </lineage>
</organism>
<gene>
    <name evidence="1" type="ORF">ODALV1_LOCUS10334</name>
</gene>
<proteinExistence type="predicted"/>
<dbReference type="EMBL" id="CAXLJM020000032">
    <property type="protein sequence ID" value="CAL8099767.1"/>
    <property type="molecule type" value="Genomic_DNA"/>
</dbReference>
<dbReference type="Proteomes" id="UP001642540">
    <property type="component" value="Unassembled WGS sequence"/>
</dbReference>
<evidence type="ECO:0000313" key="2">
    <source>
        <dbReference type="Proteomes" id="UP001642540"/>
    </source>
</evidence>
<reference evidence="1 2" key="1">
    <citation type="submission" date="2024-08" db="EMBL/GenBank/DDBJ databases">
        <authorList>
            <person name="Cucini C."/>
            <person name="Frati F."/>
        </authorList>
    </citation>
    <scope>NUCLEOTIDE SEQUENCE [LARGE SCALE GENOMIC DNA]</scope>
</reference>
<evidence type="ECO:0000313" key="1">
    <source>
        <dbReference type="EMBL" id="CAL8099767.1"/>
    </source>
</evidence>
<protein>
    <submittedName>
        <fullName evidence="1">Uncharacterized protein</fullName>
    </submittedName>
</protein>
<comment type="caution">
    <text evidence="1">The sequence shown here is derived from an EMBL/GenBank/DDBJ whole genome shotgun (WGS) entry which is preliminary data.</text>
</comment>
<accession>A0ABP1QDV1</accession>
<keyword evidence="2" id="KW-1185">Reference proteome</keyword>
<sequence length="129" mass="14448">MHAKYCSEIVRLISQFYMQSLMHPSNHQNFHLAKSAKSLTYQVRHCTNNNFSLWVFPGSVEAFGFGLACMNDCNILCMHTSCAIILSLRDLLTYPAITSQTLGFWEKIGLACSIAYNFGVAATACPRRS</sequence>
<name>A0ABP1QDV1_9HEXA</name>